<evidence type="ECO:0000256" key="1">
    <source>
        <dbReference type="ARBA" id="ARBA00005306"/>
    </source>
</evidence>
<evidence type="ECO:0000259" key="11">
    <source>
        <dbReference type="SMART" id="SM00845"/>
    </source>
</evidence>
<dbReference type="NCBIfam" id="TIGR00133">
    <property type="entry name" value="gatB"/>
    <property type="match status" value="1"/>
</dbReference>
<dbReference type="SUPFAM" id="SSF89095">
    <property type="entry name" value="GatB/YqeY motif"/>
    <property type="match status" value="1"/>
</dbReference>
<dbReference type="eggNOG" id="COG0064">
    <property type="taxonomic scope" value="Bacteria"/>
</dbReference>
<comment type="subunit">
    <text evidence="2 10">Heterotrimer of A, B and C subunits.</text>
</comment>
<dbReference type="GO" id="GO:0005524">
    <property type="term" value="F:ATP binding"/>
    <property type="evidence" value="ECO:0007669"/>
    <property type="project" value="UniProtKB-KW"/>
</dbReference>
<dbReference type="GO" id="GO:0016740">
    <property type="term" value="F:transferase activity"/>
    <property type="evidence" value="ECO:0007669"/>
    <property type="project" value="UniProtKB-KW"/>
</dbReference>
<comment type="catalytic activity">
    <reaction evidence="8 10">
        <text>L-aspartyl-tRNA(Asn) + L-glutamine + ATP + H2O = L-asparaginyl-tRNA(Asn) + L-glutamate + ADP + phosphate + 2 H(+)</text>
        <dbReference type="Rhea" id="RHEA:14513"/>
        <dbReference type="Rhea" id="RHEA-COMP:9674"/>
        <dbReference type="Rhea" id="RHEA-COMP:9677"/>
        <dbReference type="ChEBI" id="CHEBI:15377"/>
        <dbReference type="ChEBI" id="CHEBI:15378"/>
        <dbReference type="ChEBI" id="CHEBI:29985"/>
        <dbReference type="ChEBI" id="CHEBI:30616"/>
        <dbReference type="ChEBI" id="CHEBI:43474"/>
        <dbReference type="ChEBI" id="CHEBI:58359"/>
        <dbReference type="ChEBI" id="CHEBI:78515"/>
        <dbReference type="ChEBI" id="CHEBI:78516"/>
        <dbReference type="ChEBI" id="CHEBI:456216"/>
    </reaction>
</comment>
<evidence type="ECO:0000256" key="8">
    <source>
        <dbReference type="ARBA" id="ARBA00047380"/>
    </source>
</evidence>
<keyword evidence="6 10" id="KW-0648">Protein biosynthesis</keyword>
<dbReference type="GO" id="GO:0070681">
    <property type="term" value="P:glutaminyl-tRNAGln biosynthesis via transamidation"/>
    <property type="evidence" value="ECO:0007669"/>
    <property type="project" value="TreeGrafter"/>
</dbReference>
<dbReference type="Gene3D" id="1.10.10.410">
    <property type="match status" value="1"/>
</dbReference>
<dbReference type="PANTHER" id="PTHR11659:SF0">
    <property type="entry name" value="GLUTAMYL-TRNA(GLN) AMIDOTRANSFERASE SUBUNIT B, MITOCHONDRIAL"/>
    <property type="match status" value="1"/>
</dbReference>
<dbReference type="AlphaFoldDB" id="R7RTC7"/>
<dbReference type="InterPro" id="IPR004413">
    <property type="entry name" value="GatB"/>
</dbReference>
<dbReference type="Proteomes" id="UP000014923">
    <property type="component" value="Unassembled WGS sequence"/>
</dbReference>
<keyword evidence="5 10" id="KW-0067">ATP-binding</keyword>
<dbReference type="InterPro" id="IPR014746">
    <property type="entry name" value="Gln_synth/guanido_kin_cat_dom"/>
</dbReference>
<dbReference type="EMBL" id="CAVN010000099">
    <property type="protein sequence ID" value="CDF59462.1"/>
    <property type="molecule type" value="Genomic_DNA"/>
</dbReference>
<dbReference type="NCBIfam" id="NF004012">
    <property type="entry name" value="PRK05477.1-2"/>
    <property type="match status" value="1"/>
</dbReference>
<sequence length="475" mass="53689">MEFEAIIGLEVHAELSTKTKIYCGCTTEFGGEQNTHCCPVCMGLPGALPVLNKEVVTYAMKAGLALNCEINKETYMARKNYFYPDCPKNYQITQDETPLCTNGYIEITTDEGVKRIGIQRIHIEEDAGKALHREDGTYVDFNRSGVPLIEIVSKPDMRTPQEAKMYLENLKAILQYTEVSDCKMEEGSLRCDANVSVRPKGSTEFGVKTEIKNMNSFKAVEKAIEYEIKRQIEAIKRGEKIVQETRRWDEAKGETVVMRSKEEAHDYRYFPEPDMVYLVVDDAWIENVKNTLPELPDKKRARYISEYGLPEYDASILTSSKALAVYFEDVVKEGASPKDASNWIMGEVLRTLNDREMSIEDIKVQPKHLAKLIELINNGTITGTIAKKVFKDMFESGDDPEKIVKEKGMVQISDENAIRDIVNKVLDENPQSVADYKAGKTKAMGFIVGQVMKASKGKANPQLVNKLVEEELQKR</sequence>
<dbReference type="PANTHER" id="PTHR11659">
    <property type="entry name" value="GLUTAMYL-TRNA GLN AMIDOTRANSFERASE SUBUNIT B MITOCHONDRIAL AND PROKARYOTIC PET112-RELATED"/>
    <property type="match status" value="1"/>
</dbReference>
<dbReference type="SMART" id="SM00845">
    <property type="entry name" value="GatB_Yqey"/>
    <property type="match status" value="1"/>
</dbReference>
<dbReference type="GO" id="GO:0050567">
    <property type="term" value="F:glutaminyl-tRNA synthase (glutamine-hydrolyzing) activity"/>
    <property type="evidence" value="ECO:0007669"/>
    <property type="project" value="UniProtKB-UniRule"/>
</dbReference>
<evidence type="ECO:0000256" key="3">
    <source>
        <dbReference type="ARBA" id="ARBA00022598"/>
    </source>
</evidence>
<comment type="catalytic activity">
    <reaction evidence="9 10">
        <text>L-glutamyl-tRNA(Gln) + L-glutamine + ATP + H2O = L-glutaminyl-tRNA(Gln) + L-glutamate + ADP + phosphate + H(+)</text>
        <dbReference type="Rhea" id="RHEA:17521"/>
        <dbReference type="Rhea" id="RHEA-COMP:9681"/>
        <dbReference type="Rhea" id="RHEA-COMP:9684"/>
        <dbReference type="ChEBI" id="CHEBI:15377"/>
        <dbReference type="ChEBI" id="CHEBI:15378"/>
        <dbReference type="ChEBI" id="CHEBI:29985"/>
        <dbReference type="ChEBI" id="CHEBI:30616"/>
        <dbReference type="ChEBI" id="CHEBI:43474"/>
        <dbReference type="ChEBI" id="CHEBI:58359"/>
        <dbReference type="ChEBI" id="CHEBI:78520"/>
        <dbReference type="ChEBI" id="CHEBI:78521"/>
        <dbReference type="ChEBI" id="CHEBI:456216"/>
    </reaction>
</comment>
<dbReference type="FunFam" id="1.10.10.410:FF:000001">
    <property type="entry name" value="Aspartyl/glutamyl-tRNA(Asn/Gln) amidotransferase subunit B"/>
    <property type="match status" value="1"/>
</dbReference>
<evidence type="ECO:0000256" key="5">
    <source>
        <dbReference type="ARBA" id="ARBA00022840"/>
    </source>
</evidence>
<dbReference type="GO" id="GO:0050566">
    <property type="term" value="F:asparaginyl-tRNA synthase (glutamine-hydrolyzing) activity"/>
    <property type="evidence" value="ECO:0007669"/>
    <property type="project" value="RHEA"/>
</dbReference>
<accession>R7RTC7</accession>
<dbReference type="InterPro" id="IPR017958">
    <property type="entry name" value="Gln-tRNA_amidoTrfase_suB_CS"/>
</dbReference>
<dbReference type="InterPro" id="IPR023168">
    <property type="entry name" value="GatB_Yqey_C_2"/>
</dbReference>
<evidence type="ECO:0000256" key="2">
    <source>
        <dbReference type="ARBA" id="ARBA00011123"/>
    </source>
</evidence>
<keyword evidence="4 10" id="KW-0547">Nucleotide-binding</keyword>
<comment type="function">
    <text evidence="7 10">Allows the formation of correctly charged Asn-tRNA(Asn) or Gln-tRNA(Gln) through the transamidation of misacylated Asp-tRNA(Asn) or Glu-tRNA(Gln) in organisms which lack either or both of asparaginyl-tRNA or glutaminyl-tRNA synthetases. The reaction takes place in the presence of glutamine and ATP through an activated phospho-Asp-tRNA(Asn) or phospho-Glu-tRNA(Gln).</text>
</comment>
<dbReference type="Gene3D" id="1.10.150.380">
    <property type="entry name" value="GatB domain, N-terminal subdomain"/>
    <property type="match status" value="1"/>
</dbReference>
<evidence type="ECO:0000313" key="12">
    <source>
        <dbReference type="EMBL" id="CDF59462.1"/>
    </source>
</evidence>
<dbReference type="Pfam" id="PF02637">
    <property type="entry name" value="GatB_Yqey"/>
    <property type="match status" value="1"/>
</dbReference>
<dbReference type="NCBIfam" id="NF004015">
    <property type="entry name" value="PRK05477.1-5"/>
    <property type="match status" value="1"/>
</dbReference>
<keyword evidence="13" id="KW-1185">Reference proteome</keyword>
<dbReference type="InterPro" id="IPR017959">
    <property type="entry name" value="Asn/Gln-tRNA_amidoTrfase_suB/E"/>
</dbReference>
<dbReference type="Pfam" id="PF02934">
    <property type="entry name" value="GatB_N"/>
    <property type="match status" value="1"/>
</dbReference>
<dbReference type="SUPFAM" id="SSF55931">
    <property type="entry name" value="Glutamine synthetase/guanido kinase"/>
    <property type="match status" value="1"/>
</dbReference>
<comment type="similarity">
    <text evidence="1 10">Belongs to the GatB/GatE family. GatB subfamily.</text>
</comment>
<comment type="caution">
    <text evidence="12">The sequence shown here is derived from an EMBL/GenBank/DDBJ whole genome shotgun (WGS) entry which is preliminary data.</text>
</comment>
<dbReference type="InterPro" id="IPR006075">
    <property type="entry name" value="Asn/Gln-tRNA_Trfase_suB/E_cat"/>
</dbReference>
<dbReference type="HOGENOM" id="CLU_019240_0_0_9"/>
<proteinExistence type="inferred from homology"/>
<evidence type="ECO:0000256" key="6">
    <source>
        <dbReference type="ARBA" id="ARBA00022917"/>
    </source>
</evidence>
<protein>
    <recommendedName>
        <fullName evidence="10">Aspartyl/glutamyl-tRNA(Asn/Gln) amidotransferase subunit B</fullName>
        <shortName evidence="10">Asp/Glu-ADT subunit B</shortName>
        <ecNumber evidence="10">6.3.5.-</ecNumber>
    </recommendedName>
</protein>
<evidence type="ECO:0000256" key="10">
    <source>
        <dbReference type="HAMAP-Rule" id="MF_00121"/>
    </source>
</evidence>
<gene>
    <name evidence="10" type="primary">gatB</name>
    <name evidence="12" type="ORF">TCEL_00928</name>
</gene>
<dbReference type="EC" id="6.3.5.-" evidence="10"/>
<dbReference type="HAMAP" id="MF_00121">
    <property type="entry name" value="GatB"/>
    <property type="match status" value="1"/>
</dbReference>
<keyword evidence="12" id="KW-0808">Transferase</keyword>
<dbReference type="InterPro" id="IPR018027">
    <property type="entry name" value="Asn/Gln_amidotransferase"/>
</dbReference>
<organism evidence="12 13">
    <name type="scientific">Thermobrachium celere DSM 8682</name>
    <dbReference type="NCBI Taxonomy" id="941824"/>
    <lineage>
        <taxon>Bacteria</taxon>
        <taxon>Bacillati</taxon>
        <taxon>Bacillota</taxon>
        <taxon>Clostridia</taxon>
        <taxon>Eubacteriales</taxon>
        <taxon>Clostridiaceae</taxon>
        <taxon>Thermobrachium</taxon>
    </lineage>
</organism>
<dbReference type="PROSITE" id="PS01234">
    <property type="entry name" value="GATB"/>
    <property type="match status" value="1"/>
</dbReference>
<dbReference type="RefSeq" id="WP_018663384.1">
    <property type="nucleotide sequence ID" value="NZ_HF952018.1"/>
</dbReference>
<dbReference type="GO" id="GO:0006412">
    <property type="term" value="P:translation"/>
    <property type="evidence" value="ECO:0007669"/>
    <property type="project" value="UniProtKB-UniRule"/>
</dbReference>
<evidence type="ECO:0000256" key="4">
    <source>
        <dbReference type="ARBA" id="ARBA00022741"/>
    </source>
</evidence>
<dbReference type="FunFam" id="1.10.150.380:FF:000001">
    <property type="entry name" value="Aspartyl/glutamyl-tRNA(Asn/Gln) amidotransferase subunit B"/>
    <property type="match status" value="1"/>
</dbReference>
<evidence type="ECO:0000313" key="13">
    <source>
        <dbReference type="Proteomes" id="UP000014923"/>
    </source>
</evidence>
<evidence type="ECO:0000256" key="7">
    <source>
        <dbReference type="ARBA" id="ARBA00024799"/>
    </source>
</evidence>
<dbReference type="NCBIfam" id="NF004014">
    <property type="entry name" value="PRK05477.1-4"/>
    <property type="match status" value="1"/>
</dbReference>
<feature type="domain" description="Asn/Gln amidotransferase" evidence="11">
    <location>
        <begin position="325"/>
        <end position="472"/>
    </location>
</feature>
<evidence type="ECO:0000256" key="9">
    <source>
        <dbReference type="ARBA" id="ARBA00047913"/>
    </source>
</evidence>
<reference evidence="12" key="1">
    <citation type="submission" date="2013-03" db="EMBL/GenBank/DDBJ databases">
        <title>Draft genome sequence of the hydrogen-ethanol-producing anaerobic alkalithermophilic Caloramator celere.</title>
        <authorList>
            <person name="Ciranna A."/>
            <person name="Larjo A."/>
            <person name="Kivisto A."/>
            <person name="Santala V."/>
            <person name="Roos C."/>
            <person name="Karp M."/>
        </authorList>
    </citation>
    <scope>NUCLEOTIDE SEQUENCE [LARGE SCALE GENOMIC DNA]</scope>
    <source>
        <strain evidence="12">DSM 8682</strain>
    </source>
</reference>
<name>R7RTC7_9CLOT</name>
<dbReference type="InterPro" id="IPR003789">
    <property type="entry name" value="Asn/Gln_tRNA_amidoTrase-B-like"/>
</dbReference>
<keyword evidence="3 10" id="KW-0436">Ligase</keyword>
<dbReference type="InterPro" id="IPR042114">
    <property type="entry name" value="GatB_C_1"/>
</dbReference>